<proteinExistence type="predicted"/>
<dbReference type="InParanoid" id="A0A0D0BAW7"/>
<evidence type="ECO:0000313" key="3">
    <source>
        <dbReference type="Proteomes" id="UP000054485"/>
    </source>
</evidence>
<evidence type="ECO:0000313" key="2">
    <source>
        <dbReference type="EMBL" id="KIK46869.1"/>
    </source>
</evidence>
<reference evidence="3" key="2">
    <citation type="submission" date="2015-01" db="EMBL/GenBank/DDBJ databases">
        <title>Evolutionary Origins and Diversification of the Mycorrhizal Mutualists.</title>
        <authorList>
            <consortium name="DOE Joint Genome Institute"/>
            <consortium name="Mycorrhizal Genomics Consortium"/>
            <person name="Kohler A."/>
            <person name="Kuo A."/>
            <person name="Nagy L.G."/>
            <person name="Floudas D."/>
            <person name="Copeland A."/>
            <person name="Barry K.W."/>
            <person name="Cichocki N."/>
            <person name="Veneault-Fourrey C."/>
            <person name="LaButti K."/>
            <person name="Lindquist E.A."/>
            <person name="Lipzen A."/>
            <person name="Lundell T."/>
            <person name="Morin E."/>
            <person name="Murat C."/>
            <person name="Riley R."/>
            <person name="Ohm R."/>
            <person name="Sun H."/>
            <person name="Tunlid A."/>
            <person name="Henrissat B."/>
            <person name="Grigoriev I.V."/>
            <person name="Hibbett D.S."/>
            <person name="Martin F."/>
        </authorList>
    </citation>
    <scope>NUCLEOTIDE SEQUENCE [LARGE SCALE GENOMIC DNA]</scope>
    <source>
        <strain evidence="3">UH-Slu-Lm8-n1</strain>
    </source>
</reference>
<organism evidence="2 3">
    <name type="scientific">Suillus luteus UH-Slu-Lm8-n1</name>
    <dbReference type="NCBI Taxonomy" id="930992"/>
    <lineage>
        <taxon>Eukaryota</taxon>
        <taxon>Fungi</taxon>
        <taxon>Dikarya</taxon>
        <taxon>Basidiomycota</taxon>
        <taxon>Agaricomycotina</taxon>
        <taxon>Agaricomycetes</taxon>
        <taxon>Agaricomycetidae</taxon>
        <taxon>Boletales</taxon>
        <taxon>Suillineae</taxon>
        <taxon>Suillaceae</taxon>
        <taxon>Suillus</taxon>
    </lineage>
</organism>
<name>A0A0D0BAW7_9AGAM</name>
<protein>
    <recommendedName>
        <fullName evidence="1">CxC2-like cysteine cluster KDZ transposase-associated domain-containing protein</fullName>
    </recommendedName>
</protein>
<dbReference type="OrthoDB" id="2673721at2759"/>
<dbReference type="Pfam" id="PF18803">
    <property type="entry name" value="CxC2"/>
    <property type="match status" value="1"/>
</dbReference>
<dbReference type="InterPro" id="IPR040521">
    <property type="entry name" value="KDZ"/>
</dbReference>
<dbReference type="InterPro" id="IPR041457">
    <property type="entry name" value="CxC2_KDZ-assoc"/>
</dbReference>
<feature type="domain" description="CxC2-like cysteine cluster KDZ transposase-associated" evidence="1">
    <location>
        <begin position="93"/>
        <end position="162"/>
    </location>
</feature>
<dbReference type="STRING" id="930992.A0A0D0BAW7"/>
<dbReference type="Proteomes" id="UP000054485">
    <property type="component" value="Unassembled WGS sequence"/>
</dbReference>
<accession>A0A0D0BAW7</accession>
<dbReference type="Pfam" id="PF18758">
    <property type="entry name" value="KDZ"/>
    <property type="match status" value="2"/>
</dbReference>
<gene>
    <name evidence="2" type="ORF">CY34DRAFT_21730</name>
</gene>
<reference evidence="2 3" key="1">
    <citation type="submission" date="2014-04" db="EMBL/GenBank/DDBJ databases">
        <authorList>
            <consortium name="DOE Joint Genome Institute"/>
            <person name="Kuo A."/>
            <person name="Ruytinx J."/>
            <person name="Rineau F."/>
            <person name="Colpaert J."/>
            <person name="Kohler A."/>
            <person name="Nagy L.G."/>
            <person name="Floudas D."/>
            <person name="Copeland A."/>
            <person name="Barry K.W."/>
            <person name="Cichocki N."/>
            <person name="Veneault-Fourrey C."/>
            <person name="LaButti K."/>
            <person name="Lindquist E.A."/>
            <person name="Lipzen A."/>
            <person name="Lundell T."/>
            <person name="Morin E."/>
            <person name="Murat C."/>
            <person name="Sun H."/>
            <person name="Tunlid A."/>
            <person name="Henrissat B."/>
            <person name="Grigoriev I.V."/>
            <person name="Hibbett D.S."/>
            <person name="Martin F."/>
            <person name="Nordberg H.P."/>
            <person name="Cantor M.N."/>
            <person name="Hua S.X."/>
        </authorList>
    </citation>
    <scope>NUCLEOTIDE SEQUENCE [LARGE SCALE GENOMIC DNA]</scope>
    <source>
        <strain evidence="2 3">UH-Slu-Lm8-n1</strain>
    </source>
</reference>
<sequence>MLQREAPLPDRVCCLCGGDGAQQWHDCHAQPLFCTKCYRAEHALRPFHWISQWNGDFFERTTLTKLEVEIHTGHRGKPCPHHDWEWEDTDNEAAAEQDSGNFRIMVVDTSCVYNTMVRFCRCLDATTPDKQLFEIGLFPASFTRLKTAFTFALLDDFILDNLNVFLHLVLLKLLKWNGFCHKRRDLKDGELVLFCPTCPQPGINVVVPTEDNKVTSWLYTRSLVMDGNFKAKHLHPTNPEDECFMVTRARYQSHLAMAKDSVQRSECNNHRAVNQANASQHKLEATGIGGCACARHGCFVLNSMVDFQKGERCYNKHLLRRVDESLHLSIPSNMNIIPGIGLWHVHSHQDKCFVRYASNFIPGAAQIDGEIMETLWAPLNIISPSTRGMSTPHRQECLDYQMNNCNFMKMIRMDLDMIERWEAEEKEVQDSRMTDPTAMDVYEVHLHKAWSRKEVEIDLLQTAVTRTGEQRQLGAATWLASGITIEEMQIALAMEIRRMGRHPTETQTLEICWHQVRLQHSIDEFVSGATRYLGEEFDEDNGVSNMLIEFYEDGPEDNHTYDDARALNRHQPRDLFRPETAVIPLPSNLELDRCDDLGVMGFANDMLHGIWVHLADKAVLFRTTVRPARSQVTTTQVWVQVRSVEQVINLNSTIYKKCRAQMTNLGVDHLLDKYWELEKGDLKATSAVADPNARGQRNSTLPWFWLLDVRGDSVGNDWMNEFYRVHWLCTKALRDRWSEELLLVEHEMTWTINFLEHKAEMWHARMSQNGTPVDNGLRCYAIRQARMYRRLAEDACPRFVQVNPTFGHRNL</sequence>
<evidence type="ECO:0000259" key="1">
    <source>
        <dbReference type="Pfam" id="PF18803"/>
    </source>
</evidence>
<dbReference type="HOGENOM" id="CLU_003703_13_1_1"/>
<dbReference type="AlphaFoldDB" id="A0A0D0BAW7"/>
<keyword evidence="3" id="KW-1185">Reference proteome</keyword>
<dbReference type="EMBL" id="KN835153">
    <property type="protein sequence ID" value="KIK46869.1"/>
    <property type="molecule type" value="Genomic_DNA"/>
</dbReference>